<dbReference type="EMBL" id="JAUEPL010000039">
    <property type="protein sequence ID" value="MDN3296798.1"/>
    <property type="molecule type" value="Genomic_DNA"/>
</dbReference>
<comment type="caution">
    <text evidence="2">The sequence shown here is derived from an EMBL/GenBank/DDBJ whole genome shotgun (WGS) entry which is preliminary data.</text>
</comment>
<feature type="region of interest" description="Disordered" evidence="1">
    <location>
        <begin position="94"/>
        <end position="126"/>
    </location>
</feature>
<evidence type="ECO:0000256" key="1">
    <source>
        <dbReference type="SAM" id="MobiDB-lite"/>
    </source>
</evidence>
<protein>
    <recommendedName>
        <fullName evidence="4">Universal stress protein</fullName>
    </recommendedName>
</protein>
<dbReference type="Proteomes" id="UP001174050">
    <property type="component" value="Unassembled WGS sequence"/>
</dbReference>
<evidence type="ECO:0000313" key="2">
    <source>
        <dbReference type="EMBL" id="MDN3296798.1"/>
    </source>
</evidence>
<organism evidence="2 3">
    <name type="scientific">Streptomyces ficellus</name>
    <dbReference type="NCBI Taxonomy" id="1977088"/>
    <lineage>
        <taxon>Bacteria</taxon>
        <taxon>Bacillati</taxon>
        <taxon>Actinomycetota</taxon>
        <taxon>Actinomycetes</taxon>
        <taxon>Kitasatosporales</taxon>
        <taxon>Streptomycetaceae</taxon>
        <taxon>Streptomyces</taxon>
    </lineage>
</organism>
<name>A0ABT7ZBH5_9ACTN</name>
<proteinExistence type="predicted"/>
<evidence type="ECO:0000313" key="3">
    <source>
        <dbReference type="Proteomes" id="UP001174050"/>
    </source>
</evidence>
<reference evidence="2" key="1">
    <citation type="submission" date="2023-06" db="EMBL/GenBank/DDBJ databases">
        <title>WGS-Sequencing of Streptomyces ficellus isolate 21 collected from sand in Gara Djebilet Iron Mine in Algeria.</title>
        <authorList>
            <person name="Zegers G.P."/>
            <person name="Gomez A."/>
            <person name="Gueddou A."/>
            <person name="Zahara A.F."/>
            <person name="Worth M."/>
            <person name="Sevigny J.L."/>
            <person name="Tisa L."/>
        </authorList>
    </citation>
    <scope>NUCLEOTIDE SEQUENCE</scope>
    <source>
        <strain evidence="2">AS11</strain>
    </source>
</reference>
<sequence length="232" mass="24481">MTYVIGVDTGVRELPEADRQVHALADELNELALDDDVLFCTHLVRSGPFPHIAVSIALPLPDEAAARAAWLRLSAPGGAERGLALWSAREEDRPLTGWATDDRPPHDRPPHGRAPRDRPLRGPAALAGGAAVAAAEHGARTAGRAVRYPGHGALTGTLTVARLLATTAIERVTVIGAPGAPDRGTRLVTRGHVRPHWQAGRLTLATMPAAGGTLVPFEDPDPTRCCADHGVR</sequence>
<evidence type="ECO:0008006" key="4">
    <source>
        <dbReference type="Google" id="ProtNLM"/>
    </source>
</evidence>
<gene>
    <name evidence="2" type="ORF">QWM81_22665</name>
</gene>
<feature type="compositionally biased region" description="Basic and acidic residues" evidence="1">
    <location>
        <begin position="94"/>
        <end position="120"/>
    </location>
</feature>
<dbReference type="RefSeq" id="WP_290114121.1">
    <property type="nucleotide sequence ID" value="NZ_JAUEPL010000039.1"/>
</dbReference>
<keyword evidence="3" id="KW-1185">Reference proteome</keyword>
<accession>A0ABT7ZBH5</accession>